<evidence type="ECO:0008006" key="3">
    <source>
        <dbReference type="Google" id="ProtNLM"/>
    </source>
</evidence>
<accession>A0A2B3TTE2</accession>
<organism evidence="1 2">
    <name type="scientific">Bacillus cereus</name>
    <dbReference type="NCBI Taxonomy" id="1396"/>
    <lineage>
        <taxon>Bacteria</taxon>
        <taxon>Bacillati</taxon>
        <taxon>Bacillota</taxon>
        <taxon>Bacilli</taxon>
        <taxon>Bacillales</taxon>
        <taxon>Bacillaceae</taxon>
        <taxon>Bacillus</taxon>
        <taxon>Bacillus cereus group</taxon>
    </lineage>
</organism>
<protein>
    <recommendedName>
        <fullName evidence="3">Group-specific protein</fullName>
    </recommendedName>
</protein>
<proteinExistence type="predicted"/>
<comment type="caution">
    <text evidence="1">The sequence shown here is derived from an EMBL/GenBank/DDBJ whole genome shotgun (WGS) entry which is preliminary data.</text>
</comment>
<evidence type="ECO:0000313" key="2">
    <source>
        <dbReference type="Proteomes" id="UP000224076"/>
    </source>
</evidence>
<gene>
    <name evidence="1" type="ORF">COK86_27560</name>
</gene>
<evidence type="ECO:0000313" key="1">
    <source>
        <dbReference type="EMBL" id="PFU37850.1"/>
    </source>
</evidence>
<dbReference type="Gene3D" id="2.60.20.10">
    <property type="entry name" value="Crystallins"/>
    <property type="match status" value="1"/>
</dbReference>
<name>A0A2B3TTE2_BACCE</name>
<dbReference type="AlphaFoldDB" id="A0A2B3TTE2"/>
<sequence length="198" mass="21773">MFKKLVVGALAAVFALTGGLGTISASVEKDNTIKSFDYVTVDGKNVDATAKVNNKLNGDIKVTMVLPKQNTNGDWLAYGFTSRETLDAFIEKDQKRLENEIKPLGMGGSGPGSTDFYDKDGQYFSWSYGFKNLPSSWNDRITSIRTASPSASYSTTLWEHTSTQGYGKGVLFRHSDWYGKIANLAADWNDKISAIEIK</sequence>
<dbReference type="RefSeq" id="WP_098362288.1">
    <property type="nucleotide sequence ID" value="NZ_NVDG01000059.1"/>
</dbReference>
<reference evidence="1 2" key="1">
    <citation type="submission" date="2017-09" db="EMBL/GenBank/DDBJ databases">
        <title>Large-scale bioinformatics analysis of Bacillus genomes uncovers conserved roles of natural products in bacterial physiology.</title>
        <authorList>
            <consortium name="Agbiome Team Llc"/>
            <person name="Bleich R.M."/>
            <person name="Grubbs K.J."/>
            <person name="Santa Maria K.C."/>
            <person name="Allen S.E."/>
            <person name="Farag S."/>
            <person name="Shank E.A."/>
            <person name="Bowers A."/>
        </authorList>
    </citation>
    <scope>NUCLEOTIDE SEQUENCE [LARGE SCALE GENOMIC DNA]</scope>
    <source>
        <strain evidence="1 2">AFS061806</strain>
    </source>
</reference>
<dbReference type="EMBL" id="NVDG01000059">
    <property type="protein sequence ID" value="PFU37850.1"/>
    <property type="molecule type" value="Genomic_DNA"/>
</dbReference>
<dbReference type="Proteomes" id="UP000224076">
    <property type="component" value="Unassembled WGS sequence"/>
</dbReference>